<dbReference type="PANTHER" id="PTHR35145">
    <property type="entry name" value="CYTOPLASMIC PROTEIN-RELATED"/>
    <property type="match status" value="1"/>
</dbReference>
<proteinExistence type="predicted"/>
<evidence type="ECO:0008006" key="3">
    <source>
        <dbReference type="Google" id="ProtNLM"/>
    </source>
</evidence>
<keyword evidence="2" id="KW-1185">Reference proteome</keyword>
<organism evidence="1 2">
    <name type="scientific">Corynebacterium suranareeae</name>
    <dbReference type="NCBI Taxonomy" id="2506452"/>
    <lineage>
        <taxon>Bacteria</taxon>
        <taxon>Bacillati</taxon>
        <taxon>Actinomycetota</taxon>
        <taxon>Actinomycetes</taxon>
        <taxon>Mycobacteriales</taxon>
        <taxon>Corynebacteriaceae</taxon>
        <taxon>Corynebacterium</taxon>
    </lineage>
</organism>
<dbReference type="InterPro" id="IPR038056">
    <property type="entry name" value="YjbR-like_sf"/>
</dbReference>
<dbReference type="EMBL" id="AP017369">
    <property type="protein sequence ID" value="BAU95417.1"/>
    <property type="molecule type" value="Genomic_DNA"/>
</dbReference>
<dbReference type="Gene3D" id="3.90.1150.30">
    <property type="match status" value="1"/>
</dbReference>
<dbReference type="SUPFAM" id="SSF142906">
    <property type="entry name" value="YjbR-like"/>
    <property type="match status" value="1"/>
</dbReference>
<dbReference type="Pfam" id="PF04237">
    <property type="entry name" value="YjbR"/>
    <property type="match status" value="1"/>
</dbReference>
<sequence length="150" mass="16784">MIPFVEGYFVATSALLIHGLRLTMDCKELQKTPVSRVNELPGTELTYPFGLDSDARKIHGKMFMFLAELSGEEIVKLKADPLDSEILRKTHASITPSWHMNKKHWITIRAGGKVDAKLVDELVTDSYLLVVESLPKYKQPINPQTFAAGS</sequence>
<dbReference type="InterPro" id="IPR007351">
    <property type="entry name" value="YjbR"/>
</dbReference>
<evidence type="ECO:0000313" key="2">
    <source>
        <dbReference type="Proteomes" id="UP000218244"/>
    </source>
</evidence>
<evidence type="ECO:0000313" key="1">
    <source>
        <dbReference type="EMBL" id="BAU95417.1"/>
    </source>
</evidence>
<dbReference type="InterPro" id="IPR058532">
    <property type="entry name" value="YjbR/MT2646/Rv2570-like"/>
</dbReference>
<dbReference type="KEGG" id="csur:N24_1155"/>
<reference evidence="1 2" key="1">
    <citation type="submission" date="2016-02" db="EMBL/GenBank/DDBJ databases">
        <title>Corynebacterium glutamicum N24 whole genome sequencing project.</title>
        <authorList>
            <person name="Matsutani M."/>
            <person name="Nangtapong N."/>
            <person name="Yakushi T."/>
            <person name="Matsushita K."/>
        </authorList>
    </citation>
    <scope>NUCLEOTIDE SEQUENCE [LARGE SCALE GENOMIC DNA]</scope>
    <source>
        <strain evidence="1 2">N24</strain>
    </source>
</reference>
<dbReference type="Proteomes" id="UP000218244">
    <property type="component" value="Chromosome"/>
</dbReference>
<protein>
    <recommendedName>
        <fullName evidence="3">Cytoplasmic protein</fullName>
    </recommendedName>
</protein>
<dbReference type="RefSeq" id="WP_231910905.1">
    <property type="nucleotide sequence ID" value="NZ_AP017369.1"/>
</dbReference>
<gene>
    <name evidence="1" type="ORF">N24_1155</name>
</gene>
<name>A0A160PNC2_9CORY</name>
<dbReference type="AlphaFoldDB" id="A0A160PNC2"/>
<accession>A0A160PNC2</accession>
<dbReference type="PANTHER" id="PTHR35145:SF1">
    <property type="entry name" value="CYTOPLASMIC PROTEIN"/>
    <property type="match status" value="1"/>
</dbReference>